<feature type="transmembrane region" description="Helical" evidence="5">
    <location>
        <begin position="232"/>
        <end position="252"/>
    </location>
</feature>
<dbReference type="PANTHER" id="PTHR43424">
    <property type="entry name" value="LOCUS PUTATIVE PROTEIN 1-RELATED"/>
    <property type="match status" value="1"/>
</dbReference>
<feature type="transmembrane region" description="Helical" evidence="5">
    <location>
        <begin position="40"/>
        <end position="58"/>
    </location>
</feature>
<accession>A0A3P1CVV5</accession>
<feature type="transmembrane region" description="Helical" evidence="5">
    <location>
        <begin position="349"/>
        <end position="367"/>
    </location>
</feature>
<keyword evidence="7" id="KW-1185">Reference proteome</keyword>
<organism evidence="6 7">
    <name type="scientific">Larkinella knui</name>
    <dbReference type="NCBI Taxonomy" id="2025310"/>
    <lineage>
        <taxon>Bacteria</taxon>
        <taxon>Pseudomonadati</taxon>
        <taxon>Bacteroidota</taxon>
        <taxon>Cytophagia</taxon>
        <taxon>Cytophagales</taxon>
        <taxon>Spirosomataceae</taxon>
        <taxon>Larkinella</taxon>
    </lineage>
</organism>
<dbReference type="InterPro" id="IPR052556">
    <property type="entry name" value="PolySynth_Transporter"/>
</dbReference>
<name>A0A3P1CVV5_9BACT</name>
<evidence type="ECO:0000256" key="1">
    <source>
        <dbReference type="ARBA" id="ARBA00004141"/>
    </source>
</evidence>
<evidence type="ECO:0000256" key="4">
    <source>
        <dbReference type="ARBA" id="ARBA00023136"/>
    </source>
</evidence>
<dbReference type="Pfam" id="PF01943">
    <property type="entry name" value="Polysacc_synt"/>
    <property type="match status" value="1"/>
</dbReference>
<evidence type="ECO:0000256" key="5">
    <source>
        <dbReference type="SAM" id="Phobius"/>
    </source>
</evidence>
<dbReference type="Proteomes" id="UP000274271">
    <property type="component" value="Unassembled WGS sequence"/>
</dbReference>
<comment type="caution">
    <text evidence="6">The sequence shown here is derived from an EMBL/GenBank/DDBJ whole genome shotgun (WGS) entry which is preliminary data.</text>
</comment>
<evidence type="ECO:0000256" key="2">
    <source>
        <dbReference type="ARBA" id="ARBA00022692"/>
    </source>
</evidence>
<comment type="subcellular location">
    <subcellularLocation>
        <location evidence="1">Membrane</location>
        <topology evidence="1">Multi-pass membrane protein</topology>
    </subcellularLocation>
</comment>
<feature type="transmembrane region" description="Helical" evidence="5">
    <location>
        <begin position="164"/>
        <end position="186"/>
    </location>
</feature>
<dbReference type="RefSeq" id="WP_124904074.1">
    <property type="nucleotide sequence ID" value="NZ_RQJP01000001.1"/>
</dbReference>
<dbReference type="OrthoDB" id="9770347at2"/>
<feature type="transmembrane region" description="Helical" evidence="5">
    <location>
        <begin position="376"/>
        <end position="397"/>
    </location>
</feature>
<dbReference type="EMBL" id="RQJP01000001">
    <property type="protein sequence ID" value="RRB17451.1"/>
    <property type="molecule type" value="Genomic_DNA"/>
</dbReference>
<keyword evidence="4 5" id="KW-0472">Membrane</keyword>
<gene>
    <name evidence="6" type="ORF">EHT87_03965</name>
</gene>
<dbReference type="GO" id="GO:0016020">
    <property type="term" value="C:membrane"/>
    <property type="evidence" value="ECO:0007669"/>
    <property type="project" value="UniProtKB-SubCell"/>
</dbReference>
<feature type="transmembrane region" description="Helical" evidence="5">
    <location>
        <begin position="192"/>
        <end position="212"/>
    </location>
</feature>
<evidence type="ECO:0000313" key="7">
    <source>
        <dbReference type="Proteomes" id="UP000274271"/>
    </source>
</evidence>
<feature type="transmembrane region" description="Helical" evidence="5">
    <location>
        <begin position="132"/>
        <end position="152"/>
    </location>
</feature>
<feature type="transmembrane region" description="Helical" evidence="5">
    <location>
        <begin position="403"/>
        <end position="422"/>
    </location>
</feature>
<sequence>MRNVFDKSVSTLTEKVQIIKINHTIRTYFFNTSWLFFEQIVRMSVGLFVGVWVARFLGPAQFGILNYAQSLVGLFGAIATLGLNNIVIRELVKKRIDKNVLLGTAFLMKLIGGFFVVVLLTLAINIIPTDFYTKFIVLIVASSTIFQSFNVIDFFFQAKVKSKFVVYVNFIVLLICTPVKVALLVIKAPLEAFAFVAVLESIVSAVGLIFFYRSNKEDIREWKFDKSVSIALLKDSWPLILSSISISIGMRIDQVMLKSFMNETTVGFYAVGVKFAEIFNFIPMIISQSIYPKIVGMDLDKERNTLVILIRYLFYGLVLLSLGVNIASSYAVTILYGQEYASSITVVNILIWSIPFTFLNIVTSTILQKLNKNTTILFRQLIIAAINILVNVILIPMYGIEGASFGTLLADISLFIFGILIPNERWIFYLRMEAILLLPGAYFKKAK</sequence>
<dbReference type="InterPro" id="IPR002797">
    <property type="entry name" value="Polysacc_synth"/>
</dbReference>
<keyword evidence="2 5" id="KW-0812">Transmembrane</keyword>
<keyword evidence="3 5" id="KW-1133">Transmembrane helix</keyword>
<dbReference type="CDD" id="cd13128">
    <property type="entry name" value="MATE_Wzx_like"/>
    <property type="match status" value="1"/>
</dbReference>
<dbReference type="PANTHER" id="PTHR43424:SF1">
    <property type="entry name" value="LOCUS PUTATIVE PROTEIN 1-RELATED"/>
    <property type="match status" value="1"/>
</dbReference>
<feature type="transmembrane region" description="Helical" evidence="5">
    <location>
        <begin position="64"/>
        <end position="88"/>
    </location>
</feature>
<reference evidence="6 7" key="1">
    <citation type="submission" date="2018-11" db="EMBL/GenBank/DDBJ databases">
        <authorList>
            <person name="Zhou Z."/>
            <person name="Wang G."/>
        </authorList>
    </citation>
    <scope>NUCLEOTIDE SEQUENCE [LARGE SCALE GENOMIC DNA]</scope>
    <source>
        <strain evidence="6 7">KCTC42998</strain>
    </source>
</reference>
<evidence type="ECO:0000256" key="3">
    <source>
        <dbReference type="ARBA" id="ARBA00022989"/>
    </source>
</evidence>
<dbReference type="AlphaFoldDB" id="A0A3P1CVV5"/>
<proteinExistence type="predicted"/>
<feature type="transmembrane region" description="Helical" evidence="5">
    <location>
        <begin position="312"/>
        <end position="337"/>
    </location>
</feature>
<feature type="transmembrane region" description="Helical" evidence="5">
    <location>
        <begin position="100"/>
        <end position="126"/>
    </location>
</feature>
<feature type="transmembrane region" description="Helical" evidence="5">
    <location>
        <begin position="267"/>
        <end position="291"/>
    </location>
</feature>
<evidence type="ECO:0000313" key="6">
    <source>
        <dbReference type="EMBL" id="RRB17451.1"/>
    </source>
</evidence>
<protein>
    <submittedName>
        <fullName evidence="6">Flippase</fullName>
    </submittedName>
</protein>